<dbReference type="PANTHER" id="PTHR45266:SF3">
    <property type="entry name" value="OXALOACETATE DECARBOXYLASE ALPHA CHAIN"/>
    <property type="match status" value="1"/>
</dbReference>
<dbReference type="InterPro" id="IPR000089">
    <property type="entry name" value="Biotin_lipoyl"/>
</dbReference>
<dbReference type="Pfam" id="PF00364">
    <property type="entry name" value="Biotin_lipoyl"/>
    <property type="match status" value="1"/>
</dbReference>
<comment type="caution">
    <text evidence="3">The sequence shown here is derived from an EMBL/GenBank/DDBJ whole genome shotgun (WGS) entry which is preliminary data.</text>
</comment>
<evidence type="ECO:0000256" key="1">
    <source>
        <dbReference type="ARBA" id="ARBA00023267"/>
    </source>
</evidence>
<keyword evidence="4" id="KW-1185">Reference proteome</keyword>
<dbReference type="PROSITE" id="PS50968">
    <property type="entry name" value="BIOTINYL_LIPOYL"/>
    <property type="match status" value="1"/>
</dbReference>
<gene>
    <name evidence="3" type="ORF">GGR28_000656</name>
</gene>
<dbReference type="InterPro" id="IPR050709">
    <property type="entry name" value="Biotin_Carboxyl_Carrier/Decarb"/>
</dbReference>
<protein>
    <submittedName>
        <fullName evidence="3">Biotin carboxyl carrier protein</fullName>
    </submittedName>
</protein>
<dbReference type="FunFam" id="2.40.50.100:FF:000003">
    <property type="entry name" value="Acetyl-CoA carboxylase biotin carboxyl carrier protein"/>
    <property type="match status" value="1"/>
</dbReference>
<sequence length="159" mass="17717">MQKYKVIIAEREYPVTDQQLTDLDLSGPFNDKYHFLHEATGFTARVVGHRPSEKTLTVEINGRRFTVDIRDKFDQLVEELGFATVAASTNNDVLAPMPGLILDIMVREGDEVAEGTPLLILEAMKMENVLKAEGSGTVKSIGINKGQAVEKRQLLIEME</sequence>
<accession>A0A840E311</accession>
<dbReference type="CDD" id="cd06850">
    <property type="entry name" value="biotinyl_domain"/>
    <property type="match status" value="1"/>
</dbReference>
<name>A0A840E311_9BACT</name>
<dbReference type="AlphaFoldDB" id="A0A840E311"/>
<dbReference type="EMBL" id="JACIFF010000001">
    <property type="protein sequence ID" value="MBB4078055.1"/>
    <property type="molecule type" value="Genomic_DNA"/>
</dbReference>
<organism evidence="3 4">
    <name type="scientific">Neolewinella aquimaris</name>
    <dbReference type="NCBI Taxonomy" id="1835722"/>
    <lineage>
        <taxon>Bacteria</taxon>
        <taxon>Pseudomonadati</taxon>
        <taxon>Bacteroidota</taxon>
        <taxon>Saprospiria</taxon>
        <taxon>Saprospirales</taxon>
        <taxon>Lewinellaceae</taxon>
        <taxon>Neolewinella</taxon>
    </lineage>
</organism>
<dbReference type="InterPro" id="IPR011053">
    <property type="entry name" value="Single_hybrid_motif"/>
</dbReference>
<dbReference type="PANTHER" id="PTHR45266">
    <property type="entry name" value="OXALOACETATE DECARBOXYLASE ALPHA CHAIN"/>
    <property type="match status" value="1"/>
</dbReference>
<dbReference type="SUPFAM" id="SSF51230">
    <property type="entry name" value="Single hybrid motif"/>
    <property type="match status" value="1"/>
</dbReference>
<dbReference type="Proteomes" id="UP000576209">
    <property type="component" value="Unassembled WGS sequence"/>
</dbReference>
<evidence type="ECO:0000313" key="3">
    <source>
        <dbReference type="EMBL" id="MBB4078055.1"/>
    </source>
</evidence>
<reference evidence="3 4" key="1">
    <citation type="submission" date="2020-08" db="EMBL/GenBank/DDBJ databases">
        <title>Genomic Encyclopedia of Type Strains, Phase IV (KMG-IV): sequencing the most valuable type-strain genomes for metagenomic binning, comparative biology and taxonomic classification.</title>
        <authorList>
            <person name="Goeker M."/>
        </authorList>
    </citation>
    <scope>NUCLEOTIDE SEQUENCE [LARGE SCALE GENOMIC DNA]</scope>
    <source>
        <strain evidence="3 4">DSM 105137</strain>
    </source>
</reference>
<evidence type="ECO:0000313" key="4">
    <source>
        <dbReference type="Proteomes" id="UP000576209"/>
    </source>
</evidence>
<dbReference type="Gene3D" id="2.40.50.100">
    <property type="match status" value="1"/>
</dbReference>
<evidence type="ECO:0000259" key="2">
    <source>
        <dbReference type="PROSITE" id="PS50968"/>
    </source>
</evidence>
<dbReference type="RefSeq" id="WP_183494286.1">
    <property type="nucleotide sequence ID" value="NZ_JACIFF010000001.1"/>
</dbReference>
<proteinExistence type="predicted"/>
<keyword evidence="1" id="KW-0092">Biotin</keyword>
<dbReference type="PROSITE" id="PS00188">
    <property type="entry name" value="BIOTIN"/>
    <property type="match status" value="1"/>
</dbReference>
<dbReference type="InterPro" id="IPR001882">
    <property type="entry name" value="Biotin_BS"/>
</dbReference>
<feature type="domain" description="Lipoyl-binding" evidence="2">
    <location>
        <begin position="82"/>
        <end position="159"/>
    </location>
</feature>